<evidence type="ECO:0000313" key="7">
    <source>
        <dbReference type="Proteomes" id="UP000242763"/>
    </source>
</evidence>
<dbReference type="Pfam" id="PF01614">
    <property type="entry name" value="IclR_C"/>
    <property type="match status" value="1"/>
</dbReference>
<keyword evidence="2" id="KW-0238">DNA-binding</keyword>
<dbReference type="GO" id="GO:0045892">
    <property type="term" value="P:negative regulation of DNA-templated transcription"/>
    <property type="evidence" value="ECO:0007669"/>
    <property type="project" value="TreeGrafter"/>
</dbReference>
<dbReference type="EMBL" id="FORF01000031">
    <property type="protein sequence ID" value="SFJ58711.1"/>
    <property type="molecule type" value="Genomic_DNA"/>
</dbReference>
<dbReference type="PROSITE" id="PS51077">
    <property type="entry name" value="HTH_ICLR"/>
    <property type="match status" value="1"/>
</dbReference>
<evidence type="ECO:0000256" key="2">
    <source>
        <dbReference type="ARBA" id="ARBA00023125"/>
    </source>
</evidence>
<evidence type="ECO:0000313" key="6">
    <source>
        <dbReference type="EMBL" id="SFJ58711.1"/>
    </source>
</evidence>
<dbReference type="GO" id="GO:0003700">
    <property type="term" value="F:DNA-binding transcription factor activity"/>
    <property type="evidence" value="ECO:0007669"/>
    <property type="project" value="TreeGrafter"/>
</dbReference>
<evidence type="ECO:0000259" key="5">
    <source>
        <dbReference type="PROSITE" id="PS51078"/>
    </source>
</evidence>
<dbReference type="RefSeq" id="WP_210185238.1">
    <property type="nucleotide sequence ID" value="NZ_FORF01000031.1"/>
</dbReference>
<dbReference type="SMART" id="SM00346">
    <property type="entry name" value="HTH_ICLR"/>
    <property type="match status" value="1"/>
</dbReference>
<feature type="domain" description="HTH iclR-type" evidence="4">
    <location>
        <begin position="3"/>
        <end position="63"/>
    </location>
</feature>
<gene>
    <name evidence="6" type="ORF">SAMN03080618_03393</name>
</gene>
<dbReference type="STRING" id="1121003.SAMN03080618_03393"/>
<accession>A0A1I3SM72</accession>
<dbReference type="AlphaFoldDB" id="A0A1I3SM72"/>
<dbReference type="Pfam" id="PF09339">
    <property type="entry name" value="HTH_IclR"/>
    <property type="match status" value="1"/>
</dbReference>
<dbReference type="InterPro" id="IPR036390">
    <property type="entry name" value="WH_DNA-bd_sf"/>
</dbReference>
<dbReference type="InterPro" id="IPR005471">
    <property type="entry name" value="Tscrpt_reg_IclR_N"/>
</dbReference>
<dbReference type="Proteomes" id="UP000242763">
    <property type="component" value="Unassembled WGS sequence"/>
</dbReference>
<feature type="domain" description="IclR-ED" evidence="5">
    <location>
        <begin position="64"/>
        <end position="245"/>
    </location>
</feature>
<evidence type="ECO:0000256" key="3">
    <source>
        <dbReference type="ARBA" id="ARBA00023163"/>
    </source>
</evidence>
<name>A0A1I3SM72_9HYPH</name>
<dbReference type="InterPro" id="IPR036388">
    <property type="entry name" value="WH-like_DNA-bd_sf"/>
</dbReference>
<dbReference type="SUPFAM" id="SSF55781">
    <property type="entry name" value="GAF domain-like"/>
    <property type="match status" value="1"/>
</dbReference>
<dbReference type="InterPro" id="IPR029016">
    <property type="entry name" value="GAF-like_dom_sf"/>
</dbReference>
<sequence length="247" mass="26514">MNVKSATRALKILRGLGEKPQSHVELSVALDIPRSSLTGLLTTMMDDGFVTYDANTRLYGLGPEVLLLAQRYLAGINVVTTGQAMVAEIVRETGESTALVVRAGDDILVVAKQNSETPIRRSMQLGERAPMSLTAAGRVFLAYMSKAERERIIGSSLAETGLTAERIERLEAHLHEVRAGAVAYSREDLLSGVIAMALPVFDANGAVEACLSVSAPTSRFDEILEERIAGSLRRHASALSAVLRAKP</sequence>
<protein>
    <submittedName>
        <fullName evidence="6">Transcriptional regulator, IclR family</fullName>
    </submittedName>
</protein>
<dbReference type="Gene3D" id="1.10.10.10">
    <property type="entry name" value="Winged helix-like DNA-binding domain superfamily/Winged helix DNA-binding domain"/>
    <property type="match status" value="1"/>
</dbReference>
<evidence type="ECO:0000256" key="1">
    <source>
        <dbReference type="ARBA" id="ARBA00023015"/>
    </source>
</evidence>
<dbReference type="InterPro" id="IPR050707">
    <property type="entry name" value="HTH_MetabolicPath_Reg"/>
</dbReference>
<reference evidence="7" key="1">
    <citation type="submission" date="2016-10" db="EMBL/GenBank/DDBJ databases">
        <authorList>
            <person name="Varghese N."/>
            <person name="Submissions S."/>
        </authorList>
    </citation>
    <scope>NUCLEOTIDE SEQUENCE [LARGE SCALE GENOMIC DNA]</scope>
    <source>
        <strain evidence="7">DSM 21857</strain>
    </source>
</reference>
<dbReference type="PANTHER" id="PTHR30136:SF8">
    <property type="entry name" value="TRANSCRIPTIONAL REGULATORY PROTEIN"/>
    <property type="match status" value="1"/>
</dbReference>
<dbReference type="SUPFAM" id="SSF46785">
    <property type="entry name" value="Winged helix' DNA-binding domain"/>
    <property type="match status" value="1"/>
</dbReference>
<proteinExistence type="predicted"/>
<organism evidence="6 7">
    <name type="scientific">Aquamicrobium aerolatum DSM 21857</name>
    <dbReference type="NCBI Taxonomy" id="1121003"/>
    <lineage>
        <taxon>Bacteria</taxon>
        <taxon>Pseudomonadati</taxon>
        <taxon>Pseudomonadota</taxon>
        <taxon>Alphaproteobacteria</taxon>
        <taxon>Hyphomicrobiales</taxon>
        <taxon>Phyllobacteriaceae</taxon>
        <taxon>Aerobium</taxon>
    </lineage>
</organism>
<keyword evidence="7" id="KW-1185">Reference proteome</keyword>
<dbReference type="InterPro" id="IPR014757">
    <property type="entry name" value="Tscrpt_reg_IclR_C"/>
</dbReference>
<dbReference type="Gene3D" id="3.30.450.40">
    <property type="match status" value="1"/>
</dbReference>
<keyword evidence="1" id="KW-0805">Transcription regulation</keyword>
<dbReference type="PANTHER" id="PTHR30136">
    <property type="entry name" value="HELIX-TURN-HELIX TRANSCRIPTIONAL REGULATOR, ICLR FAMILY"/>
    <property type="match status" value="1"/>
</dbReference>
<dbReference type="GO" id="GO:0003677">
    <property type="term" value="F:DNA binding"/>
    <property type="evidence" value="ECO:0007669"/>
    <property type="project" value="UniProtKB-KW"/>
</dbReference>
<dbReference type="PROSITE" id="PS51078">
    <property type="entry name" value="ICLR_ED"/>
    <property type="match status" value="1"/>
</dbReference>
<keyword evidence="3" id="KW-0804">Transcription</keyword>
<evidence type="ECO:0000259" key="4">
    <source>
        <dbReference type="PROSITE" id="PS51077"/>
    </source>
</evidence>